<evidence type="ECO:0000313" key="2">
    <source>
        <dbReference type="Proteomes" id="UP001387110"/>
    </source>
</evidence>
<name>A0ABU8ELH3_9BACL</name>
<keyword evidence="2" id="KW-1185">Reference proteome</keyword>
<keyword evidence="1" id="KW-0378">Hydrolase</keyword>
<keyword evidence="1" id="KW-0540">Nuclease</keyword>
<sequence>MSTVFLQPAGRGKDSVEHYHDTIVGSIDISTIKPYLTVEQYQEIQEISPKGSVSIWGVTLGKENRTKAKWEKMRDGDLVLFSSKNQINSYGFVTYTIQNAELAEHLWGKDDFGQTWECIYFLDESRKFGMEMSSFNAIVDYGENFFIRGFTAMHPKNGEKFLEYFFSENNALVPPVNEEDYRNHVADNPEGELDAEARFKRRIEQSFLRRTLFGDKTIGTCHICDKEYPVRFLVAAHIKRRSECSREERLDFRNIVLPMCKFGCDDLYENGYIVVRDGKIVSNQKLTTDSLESYMAPLVGKAVIGWNEDNETYFSWHADHHS</sequence>
<protein>
    <submittedName>
        <fullName evidence="1">HNH endonuclease</fullName>
    </submittedName>
</protein>
<dbReference type="Proteomes" id="UP001387110">
    <property type="component" value="Unassembled WGS sequence"/>
</dbReference>
<accession>A0ABU8ELH3</accession>
<dbReference type="EMBL" id="JBAWKY010000006">
    <property type="protein sequence ID" value="MEI4463771.1"/>
    <property type="molecule type" value="Genomic_DNA"/>
</dbReference>
<proteinExistence type="predicted"/>
<organism evidence="1 2">
    <name type="scientific">Exiguobacterium indicum</name>
    <dbReference type="NCBI Taxonomy" id="296995"/>
    <lineage>
        <taxon>Bacteria</taxon>
        <taxon>Bacillati</taxon>
        <taxon>Bacillota</taxon>
        <taxon>Bacilli</taxon>
        <taxon>Bacillales</taxon>
        <taxon>Bacillales Family XII. Incertae Sedis</taxon>
        <taxon>Exiguobacterium</taxon>
    </lineage>
</organism>
<gene>
    <name evidence="1" type="ORF">SZL87_15205</name>
</gene>
<dbReference type="RefSeq" id="WP_336449633.1">
    <property type="nucleotide sequence ID" value="NZ_JBAWKY010000006.1"/>
</dbReference>
<comment type="caution">
    <text evidence="1">The sequence shown here is derived from an EMBL/GenBank/DDBJ whole genome shotgun (WGS) entry which is preliminary data.</text>
</comment>
<reference evidence="1 2" key="1">
    <citation type="submission" date="2023-12" db="EMBL/GenBank/DDBJ databases">
        <authorList>
            <person name="Easwaran N."/>
            <person name="Lazarus H.P.S."/>
        </authorList>
    </citation>
    <scope>NUCLEOTIDE SEQUENCE [LARGE SCALE GENOMIC DNA]</scope>
    <source>
        <strain evidence="1 2">VIT-2023</strain>
    </source>
</reference>
<keyword evidence="1" id="KW-0255">Endonuclease</keyword>
<dbReference type="GO" id="GO:0004519">
    <property type="term" value="F:endonuclease activity"/>
    <property type="evidence" value="ECO:0007669"/>
    <property type="project" value="UniProtKB-KW"/>
</dbReference>
<evidence type="ECO:0000313" key="1">
    <source>
        <dbReference type="EMBL" id="MEI4463771.1"/>
    </source>
</evidence>